<dbReference type="eggNOG" id="COG0468">
    <property type="taxonomic scope" value="Bacteria"/>
</dbReference>
<keyword evidence="6 10" id="KW-0238">DNA-binding</keyword>
<gene>
    <name evidence="10 16" type="primary">recA</name>
    <name evidence="16" type="ORF">MOMA_03905</name>
</gene>
<dbReference type="SUPFAM" id="SSF52540">
    <property type="entry name" value="P-loop containing nucleoside triphosphate hydrolases"/>
    <property type="match status" value="1"/>
</dbReference>
<dbReference type="InterPro" id="IPR020588">
    <property type="entry name" value="RecA_ATP-bd"/>
</dbReference>
<reference evidence="16 17" key="1">
    <citation type="journal article" date="2013" name="Genome Announc.">
        <title>Genome Sequence of Moraxella macacae 0408225, a Novel Bacterial Species Isolated from a Cynomolgus Macaque with Epistaxis.</title>
        <authorList>
            <person name="Ladner J.T."/>
            <person name="Whitehouse C.A."/>
            <person name="Koroleva G.I."/>
            <person name="Palacios G.F."/>
        </authorList>
    </citation>
    <scope>NUCLEOTIDE SEQUENCE [LARGE SCALE GENOMIC DNA]</scope>
    <source>
        <strain evidence="16 17">0408225</strain>
    </source>
</reference>
<dbReference type="Pfam" id="PF00154">
    <property type="entry name" value="RecA_N"/>
    <property type="match status" value="1"/>
</dbReference>
<keyword evidence="10" id="KW-0963">Cytoplasm</keyword>
<comment type="function">
    <text evidence="10">Can catalyze the hydrolysis of ATP in the presence of single-stranded DNA, the ATP-dependent uptake of single-stranded DNA by duplex DNA, and the ATP-dependent hybridization of homologous single-stranded DNAs. It interacts with LexA causing its activation and leading to its autocatalytic cleavage.</text>
</comment>
<dbReference type="NCBIfam" id="TIGR02012">
    <property type="entry name" value="tigrfam_recA"/>
    <property type="match status" value="1"/>
</dbReference>
<dbReference type="Proteomes" id="UP000023795">
    <property type="component" value="Unassembled WGS sequence"/>
</dbReference>
<sequence>MALNPKNKDDSIDENKGKALAAALAQIEKSYGKNTIMRLGDESARQVVDVIPTGSLGLDIALGIGGLPKGRIVEIYGPESSGKTTLTLQAIAQCQKQGGTCAFIDAEHALDPIYAKKLGVDVDNLLVTQPDNGEQALEITDMLVRSGAIDMIVVDSVAALTPKAEIEGEMGDSHMGLQARLMSQALRKITGNAKRSNCMVIFINQLRMKIGVMFGSPETTTGGNALKFYASVRLDIRRIGSVKDGDAIIGNETKVKVIKNKLAPPFRETKFDILYGEGSNFLGEVLDIGVELDLVKKSGAWYSYNDNKIGQGRNKAIVFLQENPHIAHEIETKVREIKLSSPTQVTENHHDTEEMPEDFAE</sequence>
<dbReference type="InterPro" id="IPR020584">
    <property type="entry name" value="DNA_recomb/repair_RecA_CS"/>
</dbReference>
<evidence type="ECO:0000256" key="3">
    <source>
        <dbReference type="ARBA" id="ARBA00022741"/>
    </source>
</evidence>
<dbReference type="FunFam" id="3.40.50.300:FF:000087">
    <property type="entry name" value="Recombinase RecA"/>
    <property type="match status" value="1"/>
</dbReference>
<dbReference type="GO" id="GO:0009432">
    <property type="term" value="P:SOS response"/>
    <property type="evidence" value="ECO:0007669"/>
    <property type="project" value="UniProtKB-UniRule"/>
</dbReference>
<dbReference type="GO" id="GO:0006281">
    <property type="term" value="P:DNA repair"/>
    <property type="evidence" value="ECO:0007669"/>
    <property type="project" value="UniProtKB-UniRule"/>
</dbReference>
<dbReference type="InterPro" id="IPR049261">
    <property type="entry name" value="RecA-like_C"/>
</dbReference>
<dbReference type="InterPro" id="IPR027417">
    <property type="entry name" value="P-loop_NTPase"/>
</dbReference>
<dbReference type="GO" id="GO:0140664">
    <property type="term" value="F:ATP-dependent DNA damage sensor activity"/>
    <property type="evidence" value="ECO:0007669"/>
    <property type="project" value="InterPro"/>
</dbReference>
<dbReference type="Pfam" id="PF21096">
    <property type="entry name" value="RecA_C"/>
    <property type="match status" value="1"/>
</dbReference>
<comment type="subcellular location">
    <subcellularLocation>
        <location evidence="10">Cytoplasm</location>
    </subcellularLocation>
</comment>
<evidence type="ECO:0000313" key="17">
    <source>
        <dbReference type="Proteomes" id="UP000023795"/>
    </source>
</evidence>
<evidence type="ECO:0000259" key="15">
    <source>
        <dbReference type="PROSITE" id="PS50163"/>
    </source>
</evidence>
<keyword evidence="9 10" id="KW-0742">SOS response</keyword>
<feature type="domain" description="RecA family profile 1" evidence="14">
    <location>
        <begin position="47"/>
        <end position="206"/>
    </location>
</feature>
<dbReference type="PROSITE" id="PS50162">
    <property type="entry name" value="RECA_2"/>
    <property type="match status" value="1"/>
</dbReference>
<feature type="binding site" evidence="10">
    <location>
        <begin position="77"/>
        <end position="84"/>
    </location>
    <ligand>
        <name>ATP</name>
        <dbReference type="ChEBI" id="CHEBI:30616"/>
    </ligand>
</feature>
<dbReference type="PRINTS" id="PR00142">
    <property type="entry name" value="RECA"/>
</dbReference>
<keyword evidence="8 10" id="KW-0234">DNA repair</keyword>
<comment type="similarity">
    <text evidence="1 10 12">Belongs to the RecA family.</text>
</comment>
<evidence type="ECO:0000256" key="6">
    <source>
        <dbReference type="ARBA" id="ARBA00023125"/>
    </source>
</evidence>
<dbReference type="CDD" id="cd00983">
    <property type="entry name" value="RecA"/>
    <property type="match status" value="1"/>
</dbReference>
<dbReference type="SUPFAM" id="SSF54752">
    <property type="entry name" value="RecA protein, C-terminal domain"/>
    <property type="match status" value="1"/>
</dbReference>
<dbReference type="InterPro" id="IPR013765">
    <property type="entry name" value="DNA_recomb/repair_RecA"/>
</dbReference>
<evidence type="ECO:0000256" key="11">
    <source>
        <dbReference type="RuleBase" id="RU000526"/>
    </source>
</evidence>
<comment type="caution">
    <text evidence="16">The sequence shown here is derived from an EMBL/GenBank/DDBJ whole genome shotgun (WGS) entry which is preliminary data.</text>
</comment>
<evidence type="ECO:0000256" key="4">
    <source>
        <dbReference type="ARBA" id="ARBA00022763"/>
    </source>
</evidence>
<evidence type="ECO:0000256" key="10">
    <source>
        <dbReference type="HAMAP-Rule" id="MF_00268"/>
    </source>
</evidence>
<evidence type="ECO:0000256" key="9">
    <source>
        <dbReference type="ARBA" id="ARBA00023236"/>
    </source>
</evidence>
<dbReference type="EMBL" id="ANIN01000001">
    <property type="protein sequence ID" value="ELA09517.1"/>
    <property type="molecule type" value="Genomic_DNA"/>
</dbReference>
<evidence type="ECO:0000256" key="7">
    <source>
        <dbReference type="ARBA" id="ARBA00023172"/>
    </source>
</evidence>
<feature type="region of interest" description="Disordered" evidence="13">
    <location>
        <begin position="340"/>
        <end position="361"/>
    </location>
</feature>
<keyword evidence="5 10" id="KW-0067">ATP-binding</keyword>
<dbReference type="InterPro" id="IPR003593">
    <property type="entry name" value="AAA+_ATPase"/>
</dbReference>
<name>L2F904_9GAMM</name>
<keyword evidence="4 10" id="KW-0227">DNA damage</keyword>
<dbReference type="InterPro" id="IPR049428">
    <property type="entry name" value="RecA-like_N"/>
</dbReference>
<dbReference type="PATRIC" id="fig|1230338.3.peg.846"/>
<keyword evidence="7 10" id="KW-0233">DNA recombination</keyword>
<evidence type="ECO:0000256" key="8">
    <source>
        <dbReference type="ARBA" id="ARBA00023204"/>
    </source>
</evidence>
<dbReference type="GO" id="GO:0006310">
    <property type="term" value="P:DNA recombination"/>
    <property type="evidence" value="ECO:0007669"/>
    <property type="project" value="UniProtKB-UniRule"/>
</dbReference>
<keyword evidence="3 10" id="KW-0547">Nucleotide-binding</keyword>
<dbReference type="PANTHER" id="PTHR45900">
    <property type="entry name" value="RECA"/>
    <property type="match status" value="1"/>
</dbReference>
<evidence type="ECO:0000313" key="16">
    <source>
        <dbReference type="EMBL" id="ELA09517.1"/>
    </source>
</evidence>
<dbReference type="HAMAP" id="MF_00268">
    <property type="entry name" value="RecA"/>
    <property type="match status" value="1"/>
</dbReference>
<dbReference type="PANTHER" id="PTHR45900:SF1">
    <property type="entry name" value="MITOCHONDRIAL DNA REPAIR PROTEIN RECA HOMOLOG-RELATED"/>
    <property type="match status" value="1"/>
</dbReference>
<dbReference type="GO" id="GO:0005524">
    <property type="term" value="F:ATP binding"/>
    <property type="evidence" value="ECO:0007669"/>
    <property type="project" value="UniProtKB-UniRule"/>
</dbReference>
<dbReference type="PROSITE" id="PS50163">
    <property type="entry name" value="RECA_3"/>
    <property type="match status" value="1"/>
</dbReference>
<dbReference type="STRING" id="1230338.MOMA_03905"/>
<keyword evidence="17" id="KW-1185">Reference proteome</keyword>
<accession>L2F904</accession>
<dbReference type="Gene3D" id="3.40.50.300">
    <property type="entry name" value="P-loop containing nucleotide triphosphate hydrolases"/>
    <property type="match status" value="1"/>
</dbReference>
<dbReference type="GO" id="GO:0003684">
    <property type="term" value="F:damaged DNA binding"/>
    <property type="evidence" value="ECO:0007669"/>
    <property type="project" value="UniProtKB-UniRule"/>
</dbReference>
<proteinExistence type="inferred from homology"/>
<evidence type="ECO:0000259" key="14">
    <source>
        <dbReference type="PROSITE" id="PS50162"/>
    </source>
</evidence>
<feature type="domain" description="RecA family profile 2" evidence="15">
    <location>
        <begin position="211"/>
        <end position="284"/>
    </location>
</feature>
<evidence type="ECO:0000256" key="1">
    <source>
        <dbReference type="ARBA" id="ARBA00009391"/>
    </source>
</evidence>
<dbReference type="AlphaFoldDB" id="L2F904"/>
<protein>
    <recommendedName>
        <fullName evidence="2 10">Protein RecA</fullName>
    </recommendedName>
    <alternativeName>
        <fullName evidence="10 11">Recombinase A</fullName>
    </alternativeName>
</protein>
<organism evidence="16 17">
    <name type="scientific">Moraxella macacae 0408225</name>
    <dbReference type="NCBI Taxonomy" id="1230338"/>
    <lineage>
        <taxon>Bacteria</taxon>
        <taxon>Pseudomonadati</taxon>
        <taxon>Pseudomonadota</taxon>
        <taxon>Gammaproteobacteria</taxon>
        <taxon>Moraxellales</taxon>
        <taxon>Moraxellaceae</taxon>
        <taxon>Moraxella</taxon>
    </lineage>
</organism>
<dbReference type="GO" id="GO:0005829">
    <property type="term" value="C:cytosol"/>
    <property type="evidence" value="ECO:0007669"/>
    <property type="project" value="TreeGrafter"/>
</dbReference>
<evidence type="ECO:0000256" key="2">
    <source>
        <dbReference type="ARBA" id="ARBA00015553"/>
    </source>
</evidence>
<evidence type="ECO:0000256" key="5">
    <source>
        <dbReference type="ARBA" id="ARBA00022840"/>
    </source>
</evidence>
<dbReference type="PROSITE" id="PS00321">
    <property type="entry name" value="RECA_1"/>
    <property type="match status" value="1"/>
</dbReference>
<dbReference type="SMART" id="SM00382">
    <property type="entry name" value="AAA"/>
    <property type="match status" value="1"/>
</dbReference>
<dbReference type="GO" id="GO:0003697">
    <property type="term" value="F:single-stranded DNA binding"/>
    <property type="evidence" value="ECO:0007669"/>
    <property type="project" value="UniProtKB-UniRule"/>
</dbReference>
<evidence type="ECO:0000256" key="13">
    <source>
        <dbReference type="SAM" id="MobiDB-lite"/>
    </source>
</evidence>
<evidence type="ECO:0000256" key="12">
    <source>
        <dbReference type="RuleBase" id="RU004527"/>
    </source>
</evidence>
<dbReference type="InterPro" id="IPR023400">
    <property type="entry name" value="RecA_C_sf"/>
</dbReference>
<dbReference type="InterPro" id="IPR020587">
    <property type="entry name" value="RecA_monomer-monomer_interface"/>
</dbReference>